<dbReference type="Proteomes" id="UP000265926">
    <property type="component" value="Unassembled WGS sequence"/>
</dbReference>
<gene>
    <name evidence="2" type="ORF">D1614_02580</name>
</gene>
<dbReference type="PANTHER" id="PTHR34987:SF4">
    <property type="entry name" value="ALPHA-L-RHAMNOSIDASE C-TERMINAL DOMAIN-CONTAINING PROTEIN"/>
    <property type="match status" value="1"/>
</dbReference>
<dbReference type="InterPro" id="IPR008928">
    <property type="entry name" value="6-hairpin_glycosidase_sf"/>
</dbReference>
<dbReference type="InterPro" id="IPR054491">
    <property type="entry name" value="MGH1-like_GH"/>
</dbReference>
<dbReference type="InterPro" id="IPR012341">
    <property type="entry name" value="6hp_glycosidase-like_sf"/>
</dbReference>
<dbReference type="Gene3D" id="1.50.10.10">
    <property type="match status" value="1"/>
</dbReference>
<accession>A0A399T9D9</accession>
<dbReference type="SUPFAM" id="SSF48208">
    <property type="entry name" value="Six-hairpin glycosidases"/>
    <property type="match status" value="1"/>
</dbReference>
<name>A0A399T9D9_9BACT</name>
<proteinExistence type="predicted"/>
<evidence type="ECO:0000313" key="3">
    <source>
        <dbReference type="Proteomes" id="UP000265926"/>
    </source>
</evidence>
<protein>
    <recommendedName>
        <fullName evidence="1">Mannosylglycerate hydrolase MGH1-like glycoside hydrolase domain-containing protein</fullName>
    </recommendedName>
</protein>
<comment type="caution">
    <text evidence="2">The sequence shown here is derived from an EMBL/GenBank/DDBJ whole genome shotgun (WGS) entry which is preliminary data.</text>
</comment>
<dbReference type="PANTHER" id="PTHR34987">
    <property type="entry name" value="C, PUTATIVE (AFU_ORTHOLOGUE AFUA_3G02880)-RELATED"/>
    <property type="match status" value="1"/>
</dbReference>
<reference evidence="2 3" key="1">
    <citation type="submission" date="2018-08" db="EMBL/GenBank/DDBJ databases">
        <title>Pallidiluteibacterium maritimus gen. nov., sp. nov., isolated from coastal sediment.</title>
        <authorList>
            <person name="Zhou L.Y."/>
        </authorList>
    </citation>
    <scope>NUCLEOTIDE SEQUENCE [LARGE SCALE GENOMIC DNA]</scope>
    <source>
        <strain evidence="2 3">XSD2</strain>
    </source>
</reference>
<dbReference type="Pfam" id="PF22422">
    <property type="entry name" value="MGH1-like_GH"/>
    <property type="match status" value="1"/>
</dbReference>
<evidence type="ECO:0000259" key="1">
    <source>
        <dbReference type="Pfam" id="PF22422"/>
    </source>
</evidence>
<feature type="domain" description="Mannosylglycerate hydrolase MGH1-like glycoside hydrolase" evidence="1">
    <location>
        <begin position="392"/>
        <end position="692"/>
    </location>
</feature>
<organism evidence="2 3">
    <name type="scientific">Maribellus luteus</name>
    <dbReference type="NCBI Taxonomy" id="2305463"/>
    <lineage>
        <taxon>Bacteria</taxon>
        <taxon>Pseudomonadati</taxon>
        <taxon>Bacteroidota</taxon>
        <taxon>Bacteroidia</taxon>
        <taxon>Marinilabiliales</taxon>
        <taxon>Prolixibacteraceae</taxon>
        <taxon>Maribellus</taxon>
    </lineage>
</organism>
<sequence>MVTYKFDFKILERFTNIKRKKMGRGFKYTLLALCLFFSIGSAIARKFKDKVSRSVSSELINKNNGPTNDRTNTKFVNNRTDNDLVAAYGTCYLNDFRFFTMLHQDAWNFLRWETMGNAVLAHRTWRNWPYEQHLNVKVDGQSVSPESIKVDEVEQQFDFRQVAVSSPAVKIKRLDLMASARHWITALQVTNPKEIPSKITIEFDWTEINNAHLDIRPWSDNESKGFAYSFVDGPPVIVSVGANGSWEKRGDNVASNRWELNLEAGETRTLDLDVYIGWATIPEYMDKGPGIIASDQQATIDRRSDKEGFRQLALQSVSSFSYEWDDLQQICESRRHYLYDRMPRLSGVEPEWEGMWSYTFDLIRSGIYPAQGNFKDVWKVESLDVYREPFYWDGPASIHTFCNWDADLGARTLRTFLSATKENGELTVSANPYRAYANPTPQLANITMALWDCYQVTQDKEMLASCYPLMVKHVRWLETERNRSPKGPLMDIGYNIDYGPKEFYDTPTIWPDVQFFLVDRYQKLAKIADVIDRPKNEVAEWSNRANRLTEAIRKYMWDDENGTFWCLTDKLKYKPIPSPIEFHGMIAGVATNEQAHRLLTRLQDTAKYAPSAKYPYGLPSAPFDSPYFVVADSWSGTIWPVQTYYTVRGLVNYGFQNEAAALSRNLYGMMARDYAKSGSIWEQYDPRTGNNLSNGFEGNGTPEVGRGYFTSGITTSVVDALLRGCWGFERTDNPNTFFLTPAELTNDWQGIENLPLSGDVRMRIQMKEEGEKYAFKIKFNGLSSKKKVIKVQKVNVQNGSFQLLKQVKLNFENELDFKLKKEEEIRYLWTIEE</sequence>
<keyword evidence="3" id="KW-1185">Reference proteome</keyword>
<evidence type="ECO:0000313" key="2">
    <source>
        <dbReference type="EMBL" id="RIJ50827.1"/>
    </source>
</evidence>
<dbReference type="GO" id="GO:0005975">
    <property type="term" value="P:carbohydrate metabolic process"/>
    <property type="evidence" value="ECO:0007669"/>
    <property type="project" value="InterPro"/>
</dbReference>
<dbReference type="EMBL" id="QWGR01000001">
    <property type="protein sequence ID" value="RIJ50827.1"/>
    <property type="molecule type" value="Genomic_DNA"/>
</dbReference>
<dbReference type="AlphaFoldDB" id="A0A399T9D9"/>